<sequence length="160" mass="17046">MIREDVVVGRGTLIFHPDLVNLYGCVLGEECRVGAFVEIRSGVVIGDRVKIQAFAFIPEGVTIEDGVFIGPHACFTNDRYPRAVNADGGVRRPDDWETERTLVRRGASIGANATILSGLVIGAGALVAAGAVVTRDVPDGVLVAGNPARVIRRLEAEKPR</sequence>
<dbReference type="PROSITE" id="PS00101">
    <property type="entry name" value="HEXAPEP_TRANSFERASES"/>
    <property type="match status" value="1"/>
</dbReference>
<keyword evidence="2" id="KW-0677">Repeat</keyword>
<comment type="caution">
    <text evidence="4">The sequence shown here is derived from an EMBL/GenBank/DDBJ whole genome shotgun (WGS) entry which is preliminary data.</text>
</comment>
<dbReference type="Pfam" id="PF00132">
    <property type="entry name" value="Hexapep"/>
    <property type="match status" value="2"/>
</dbReference>
<dbReference type="CDD" id="cd03358">
    <property type="entry name" value="LbH_WxcM_N_like"/>
    <property type="match status" value="1"/>
</dbReference>
<evidence type="ECO:0000256" key="2">
    <source>
        <dbReference type="ARBA" id="ARBA00022737"/>
    </source>
</evidence>
<dbReference type="SUPFAM" id="SSF51161">
    <property type="entry name" value="Trimeric LpxA-like enzymes"/>
    <property type="match status" value="1"/>
</dbReference>
<dbReference type="EMBL" id="MWAK01000092">
    <property type="protein sequence ID" value="OPZ92497.1"/>
    <property type="molecule type" value="Genomic_DNA"/>
</dbReference>
<keyword evidence="1 4" id="KW-0808">Transferase</keyword>
<name>A0A1V5MGX8_UNCT6</name>
<dbReference type="AlphaFoldDB" id="A0A1V5MGX8"/>
<dbReference type="InterPro" id="IPR011004">
    <property type="entry name" value="Trimer_LpxA-like_sf"/>
</dbReference>
<keyword evidence="3" id="KW-0812">Transmembrane</keyword>
<dbReference type="GO" id="GO:0016746">
    <property type="term" value="F:acyltransferase activity"/>
    <property type="evidence" value="ECO:0007669"/>
    <property type="project" value="UniProtKB-KW"/>
</dbReference>
<keyword evidence="3" id="KW-0472">Membrane</keyword>
<dbReference type="PANTHER" id="PTHR43300:SF4">
    <property type="entry name" value="ACYL-[ACYL-CARRIER-PROTEIN]--UDP-N-ACETYLGLUCOSAMINE O-ACYLTRANSFERASE"/>
    <property type="match status" value="1"/>
</dbReference>
<evidence type="ECO:0000256" key="1">
    <source>
        <dbReference type="ARBA" id="ARBA00022679"/>
    </source>
</evidence>
<dbReference type="InterPro" id="IPR050179">
    <property type="entry name" value="Trans_hexapeptide_repeat"/>
</dbReference>
<organism evidence="4">
    <name type="scientific">candidate division TA06 bacterium ADurb.Bin417</name>
    <dbReference type="NCBI Taxonomy" id="1852828"/>
    <lineage>
        <taxon>Bacteria</taxon>
        <taxon>Bacteria division TA06</taxon>
    </lineage>
</organism>
<keyword evidence="4" id="KW-0012">Acyltransferase</keyword>
<gene>
    <name evidence="4" type="primary">fdtC</name>
    <name evidence="4" type="ORF">BWY73_00776</name>
</gene>
<feature type="transmembrane region" description="Helical" evidence="3">
    <location>
        <begin position="109"/>
        <end position="133"/>
    </location>
</feature>
<dbReference type="InterPro" id="IPR001451">
    <property type="entry name" value="Hexapep"/>
</dbReference>
<dbReference type="PANTHER" id="PTHR43300">
    <property type="entry name" value="ACETYLTRANSFERASE"/>
    <property type="match status" value="1"/>
</dbReference>
<reference evidence="4" key="1">
    <citation type="submission" date="2017-02" db="EMBL/GenBank/DDBJ databases">
        <title>Delving into the versatile metabolic prowess of the omnipresent phylum Bacteroidetes.</title>
        <authorList>
            <person name="Nobu M.K."/>
            <person name="Mei R."/>
            <person name="Narihiro T."/>
            <person name="Kuroda K."/>
            <person name="Liu W.-T."/>
        </authorList>
    </citation>
    <scope>NUCLEOTIDE SEQUENCE</scope>
    <source>
        <strain evidence="4">ADurb.Bin417</strain>
    </source>
</reference>
<dbReference type="Gene3D" id="2.160.10.10">
    <property type="entry name" value="Hexapeptide repeat proteins"/>
    <property type="match status" value="1"/>
</dbReference>
<keyword evidence="3" id="KW-1133">Transmembrane helix</keyword>
<dbReference type="InterPro" id="IPR018357">
    <property type="entry name" value="Hexapep_transf_CS"/>
</dbReference>
<dbReference type="Proteomes" id="UP000485484">
    <property type="component" value="Unassembled WGS sequence"/>
</dbReference>
<accession>A0A1V5MGX8</accession>
<proteinExistence type="predicted"/>
<protein>
    <submittedName>
        <fullName evidence="4">dTDP-3-amino-3,6-dideoxy-alpha-D-galactopyranose 3-N-acetyltransferase</fullName>
        <ecNumber evidence="4">2.3.1.197</ecNumber>
    </submittedName>
</protein>
<evidence type="ECO:0000256" key="3">
    <source>
        <dbReference type="SAM" id="Phobius"/>
    </source>
</evidence>
<evidence type="ECO:0000313" key="4">
    <source>
        <dbReference type="EMBL" id="OPZ92497.1"/>
    </source>
</evidence>
<dbReference type="EC" id="2.3.1.197" evidence="4"/>